<keyword evidence="3" id="KW-1185">Reference proteome</keyword>
<reference evidence="2 3" key="1">
    <citation type="journal article" date="2019" name="Commun. Biol.">
        <title>The bagworm genome reveals a unique fibroin gene that provides high tensile strength.</title>
        <authorList>
            <person name="Kono N."/>
            <person name="Nakamura H."/>
            <person name="Ohtoshi R."/>
            <person name="Tomita M."/>
            <person name="Numata K."/>
            <person name="Arakawa K."/>
        </authorList>
    </citation>
    <scope>NUCLEOTIDE SEQUENCE [LARGE SCALE GENOMIC DNA]</scope>
</reference>
<evidence type="ECO:0000313" key="3">
    <source>
        <dbReference type="Proteomes" id="UP000299102"/>
    </source>
</evidence>
<name>A0A4C2A1A6_EUMVA</name>
<dbReference type="EMBL" id="BGZK01002306">
    <property type="protein sequence ID" value="GBP92755.1"/>
    <property type="molecule type" value="Genomic_DNA"/>
</dbReference>
<sequence>MTVVVFALRVTSSDSRDRLVVRTPRCGRGNPGSNPGHGSARRTAPHQGNNGVMAAPTRSLKHSIHNYCANPRDRRDFGRQLDQKSPVLAQFGSGAANNHSHHCDGKVRNDDLMCSLRHRACCMI</sequence>
<organism evidence="2 3">
    <name type="scientific">Eumeta variegata</name>
    <name type="common">Bagworm moth</name>
    <name type="synonym">Eumeta japonica</name>
    <dbReference type="NCBI Taxonomy" id="151549"/>
    <lineage>
        <taxon>Eukaryota</taxon>
        <taxon>Metazoa</taxon>
        <taxon>Ecdysozoa</taxon>
        <taxon>Arthropoda</taxon>
        <taxon>Hexapoda</taxon>
        <taxon>Insecta</taxon>
        <taxon>Pterygota</taxon>
        <taxon>Neoptera</taxon>
        <taxon>Endopterygota</taxon>
        <taxon>Lepidoptera</taxon>
        <taxon>Glossata</taxon>
        <taxon>Ditrysia</taxon>
        <taxon>Tineoidea</taxon>
        <taxon>Psychidae</taxon>
        <taxon>Oiketicinae</taxon>
        <taxon>Eumeta</taxon>
    </lineage>
</organism>
<dbReference type="AlphaFoldDB" id="A0A4C2A1A6"/>
<proteinExistence type="predicted"/>
<accession>A0A4C2A1A6</accession>
<evidence type="ECO:0000256" key="1">
    <source>
        <dbReference type="SAM" id="MobiDB-lite"/>
    </source>
</evidence>
<comment type="caution">
    <text evidence="2">The sequence shown here is derived from an EMBL/GenBank/DDBJ whole genome shotgun (WGS) entry which is preliminary data.</text>
</comment>
<evidence type="ECO:0000313" key="2">
    <source>
        <dbReference type="EMBL" id="GBP92755.1"/>
    </source>
</evidence>
<protein>
    <submittedName>
        <fullName evidence="2">Uncharacterized protein</fullName>
    </submittedName>
</protein>
<gene>
    <name evidence="2" type="ORF">EVAR_64365_1</name>
</gene>
<feature type="region of interest" description="Disordered" evidence="1">
    <location>
        <begin position="22"/>
        <end position="50"/>
    </location>
</feature>
<dbReference type="Proteomes" id="UP000299102">
    <property type="component" value="Unassembled WGS sequence"/>
</dbReference>